<proteinExistence type="predicted"/>
<dbReference type="Proteomes" id="UP001596395">
    <property type="component" value="Unassembled WGS sequence"/>
</dbReference>
<dbReference type="EMBL" id="JBHSXN010000002">
    <property type="protein sequence ID" value="MFC6952827.1"/>
    <property type="molecule type" value="Genomic_DNA"/>
</dbReference>
<protein>
    <submittedName>
        <fullName evidence="2">Acc operon protein</fullName>
    </submittedName>
</protein>
<dbReference type="AlphaFoldDB" id="A0ABD5VFH5"/>
<evidence type="ECO:0000313" key="3">
    <source>
        <dbReference type="Proteomes" id="UP001596395"/>
    </source>
</evidence>
<accession>A0ABD5VFH5</accession>
<dbReference type="RefSeq" id="WP_336349810.1">
    <property type="nucleotide sequence ID" value="NZ_JAZAQL010000002.1"/>
</dbReference>
<reference evidence="2 3" key="1">
    <citation type="journal article" date="2019" name="Int. J. Syst. Evol. Microbiol.">
        <title>The Global Catalogue of Microorganisms (GCM) 10K type strain sequencing project: providing services to taxonomists for standard genome sequencing and annotation.</title>
        <authorList>
            <consortium name="The Broad Institute Genomics Platform"/>
            <consortium name="The Broad Institute Genome Sequencing Center for Infectious Disease"/>
            <person name="Wu L."/>
            <person name="Ma J."/>
        </authorList>
    </citation>
    <scope>NUCLEOTIDE SEQUENCE [LARGE SCALE GENOMIC DNA]</scope>
    <source>
        <strain evidence="2 3">GX26</strain>
    </source>
</reference>
<name>A0ABD5VFH5_9EURY</name>
<gene>
    <name evidence="2" type="ORF">ACFQGB_08105</name>
</gene>
<comment type="caution">
    <text evidence="2">The sequence shown here is derived from an EMBL/GenBank/DDBJ whole genome shotgun (WGS) entry which is preliminary data.</text>
</comment>
<sequence length="104" mass="10406">MTGDESATADESAGASTDVAALLSALSIPADANDAEAAAIATAVGAHLTDLERAAAAAGDDEASWAGRKWSYAGRLESVQGRSARVPDGAPTDAWAASGRTDRF</sequence>
<dbReference type="Pfam" id="PF26062">
    <property type="entry name" value="DUF8022"/>
    <property type="match status" value="1"/>
</dbReference>
<evidence type="ECO:0000256" key="1">
    <source>
        <dbReference type="SAM" id="MobiDB-lite"/>
    </source>
</evidence>
<keyword evidence="3" id="KW-1185">Reference proteome</keyword>
<evidence type="ECO:0000313" key="2">
    <source>
        <dbReference type="EMBL" id="MFC6952827.1"/>
    </source>
</evidence>
<feature type="region of interest" description="Disordered" evidence="1">
    <location>
        <begin position="80"/>
        <end position="104"/>
    </location>
</feature>
<organism evidence="2 3">
    <name type="scientific">Halorubellus litoreus</name>
    <dbReference type="NCBI Taxonomy" id="755308"/>
    <lineage>
        <taxon>Archaea</taxon>
        <taxon>Methanobacteriati</taxon>
        <taxon>Methanobacteriota</taxon>
        <taxon>Stenosarchaea group</taxon>
        <taxon>Halobacteria</taxon>
        <taxon>Halobacteriales</taxon>
        <taxon>Halorubellaceae</taxon>
        <taxon>Halorubellus</taxon>
    </lineage>
</organism>
<dbReference type="InterPro" id="IPR058335">
    <property type="entry name" value="PccX"/>
</dbReference>